<name>L0DKH3_SINAD</name>
<gene>
    <name evidence="1" type="ordered locus">Sinac_5629</name>
</gene>
<sequence>MLWSIRPSWYSAIFRPAGSRLLETISSRSEAFGVSLGPLWICERVKLANALANAAPMITIYGLPPNRFQAETFLPRFFFRVGQSVGHREPDESSVGMPMAEGE</sequence>
<dbReference type="KEGG" id="saci:Sinac_5629"/>
<reference evidence="1 2" key="1">
    <citation type="submission" date="2012-02" db="EMBL/GenBank/DDBJ databases">
        <title>Complete sequence of chromosome of Singulisphaera acidiphila DSM 18658.</title>
        <authorList>
            <consortium name="US DOE Joint Genome Institute (JGI-PGF)"/>
            <person name="Lucas S."/>
            <person name="Copeland A."/>
            <person name="Lapidus A."/>
            <person name="Glavina del Rio T."/>
            <person name="Dalin E."/>
            <person name="Tice H."/>
            <person name="Bruce D."/>
            <person name="Goodwin L."/>
            <person name="Pitluck S."/>
            <person name="Peters L."/>
            <person name="Ovchinnikova G."/>
            <person name="Chertkov O."/>
            <person name="Kyrpides N."/>
            <person name="Mavromatis K."/>
            <person name="Ivanova N."/>
            <person name="Brettin T."/>
            <person name="Detter J.C."/>
            <person name="Han C."/>
            <person name="Larimer F."/>
            <person name="Land M."/>
            <person name="Hauser L."/>
            <person name="Markowitz V."/>
            <person name="Cheng J.-F."/>
            <person name="Hugenholtz P."/>
            <person name="Woyke T."/>
            <person name="Wu D."/>
            <person name="Tindall B."/>
            <person name="Pomrenke H."/>
            <person name="Brambilla E."/>
            <person name="Klenk H.-P."/>
            <person name="Eisen J.A."/>
        </authorList>
    </citation>
    <scope>NUCLEOTIDE SEQUENCE [LARGE SCALE GENOMIC DNA]</scope>
    <source>
        <strain evidence="2">ATCC BAA-1392 / DSM 18658 / VKM B-2454 / MOB10</strain>
    </source>
</reference>
<evidence type="ECO:0000313" key="2">
    <source>
        <dbReference type="Proteomes" id="UP000010798"/>
    </source>
</evidence>
<organism evidence="1 2">
    <name type="scientific">Singulisphaera acidiphila (strain ATCC BAA-1392 / DSM 18658 / VKM B-2454 / MOB10)</name>
    <dbReference type="NCBI Taxonomy" id="886293"/>
    <lineage>
        <taxon>Bacteria</taxon>
        <taxon>Pseudomonadati</taxon>
        <taxon>Planctomycetota</taxon>
        <taxon>Planctomycetia</taxon>
        <taxon>Isosphaerales</taxon>
        <taxon>Isosphaeraceae</taxon>
        <taxon>Singulisphaera</taxon>
    </lineage>
</organism>
<dbReference type="HOGENOM" id="CLU_2261949_0_0_0"/>
<protein>
    <submittedName>
        <fullName evidence="1">Uncharacterized protein</fullName>
    </submittedName>
</protein>
<proteinExistence type="predicted"/>
<dbReference type="STRING" id="886293.Sinac_5629"/>
<dbReference type="EMBL" id="CP003364">
    <property type="protein sequence ID" value="AGA29762.1"/>
    <property type="molecule type" value="Genomic_DNA"/>
</dbReference>
<evidence type="ECO:0000313" key="1">
    <source>
        <dbReference type="EMBL" id="AGA29762.1"/>
    </source>
</evidence>
<accession>L0DKH3</accession>
<dbReference type="AlphaFoldDB" id="L0DKH3"/>
<dbReference type="Proteomes" id="UP000010798">
    <property type="component" value="Chromosome"/>
</dbReference>
<keyword evidence="2" id="KW-1185">Reference proteome</keyword>